<feature type="domain" description="BUB1 N-terminal" evidence="1">
    <location>
        <begin position="48"/>
        <end position="211"/>
    </location>
</feature>
<dbReference type="GO" id="GO:0051754">
    <property type="term" value="P:meiotic sister chromatid cohesion, centromeric"/>
    <property type="evidence" value="ECO:0007669"/>
    <property type="project" value="TreeGrafter"/>
</dbReference>
<dbReference type="GO" id="GO:0007094">
    <property type="term" value="P:mitotic spindle assembly checkpoint signaling"/>
    <property type="evidence" value="ECO:0007669"/>
    <property type="project" value="InterPro"/>
</dbReference>
<dbReference type="InterPro" id="IPR015661">
    <property type="entry name" value="Bub1/Mad3"/>
</dbReference>
<dbReference type="GO" id="GO:0005634">
    <property type="term" value="C:nucleus"/>
    <property type="evidence" value="ECO:0007669"/>
    <property type="project" value="TreeGrafter"/>
</dbReference>
<dbReference type="GO" id="GO:0004672">
    <property type="term" value="F:protein kinase activity"/>
    <property type="evidence" value="ECO:0007669"/>
    <property type="project" value="TreeGrafter"/>
</dbReference>
<dbReference type="PANTHER" id="PTHR14030:SF4">
    <property type="entry name" value="BUB1 KINASE, ISOFORM A-RELATED"/>
    <property type="match status" value="1"/>
</dbReference>
<dbReference type="PANTHER" id="PTHR14030">
    <property type="entry name" value="MITOTIC CHECKPOINT SERINE/THREONINE-PROTEIN KINASE BUB1"/>
    <property type="match status" value="1"/>
</dbReference>
<reference evidence="2 3" key="1">
    <citation type="journal article" date="2017" name="Gigascience">
        <title>Draft genome of the honey bee ectoparasitic mite, Tropilaelaps mercedesae, is shaped by the parasitic life history.</title>
        <authorList>
            <person name="Dong X."/>
            <person name="Armstrong S.D."/>
            <person name="Xia D."/>
            <person name="Makepeace B.L."/>
            <person name="Darby A.C."/>
            <person name="Kadowaki T."/>
        </authorList>
    </citation>
    <scope>NUCLEOTIDE SEQUENCE [LARGE SCALE GENOMIC DNA]</scope>
    <source>
        <strain evidence="2">Wuxi-XJTLU</strain>
    </source>
</reference>
<evidence type="ECO:0000313" key="3">
    <source>
        <dbReference type="Proteomes" id="UP000192247"/>
    </source>
</evidence>
<dbReference type="PROSITE" id="PS51489">
    <property type="entry name" value="BUB1_N"/>
    <property type="match status" value="1"/>
</dbReference>
<dbReference type="AlphaFoldDB" id="A0A1V9XTU1"/>
<dbReference type="Gene3D" id="1.25.40.430">
    <property type="match status" value="1"/>
</dbReference>
<dbReference type="Pfam" id="PF08311">
    <property type="entry name" value="Mad3_BUB1_I"/>
    <property type="match status" value="1"/>
</dbReference>
<dbReference type="SMART" id="SM00777">
    <property type="entry name" value="Mad3_BUB1_I"/>
    <property type="match status" value="1"/>
</dbReference>
<keyword evidence="2" id="KW-0808">Transferase</keyword>
<dbReference type="STRING" id="418985.A0A1V9XTU1"/>
<dbReference type="InterPro" id="IPR013212">
    <property type="entry name" value="Mad3/Bub1_I"/>
</dbReference>
<name>A0A1V9XTU1_9ACAR</name>
<evidence type="ECO:0000259" key="1">
    <source>
        <dbReference type="PROSITE" id="PS51489"/>
    </source>
</evidence>
<protein>
    <submittedName>
        <fullName evidence="2">Mitotic checkpoint serine/threonine-protein kinase BUB1 beta-like</fullName>
    </submittedName>
</protein>
<dbReference type="OrthoDB" id="248495at2759"/>
<sequence length="561" mass="62012">MNEETSLPVAWEAAKENIQPLRRGRNITLLTEALTMDPEMLEEKKGEFEEALRAYEGDDPLEIWDSYLTWLEEHYPSGLHGLHLPQLLENCISAFISEPDHKYDNDPRFVRVWLKFASLQVHPEEVYKCMSARGVGVGSAAFYVEWANFHELSGEPRVAQEILEKGVQMLAQPLEQLHAALKELILRLAQGSTRPQEDNSYQVGENEETRSAFSRLRIAPGRAANAPVIRVGSNRLAHNPGLIQQTTSLSSVRPAANETMKSCAQTRISVFMDETNPAMPPSSAGDSLFTGMGTLSGSVSRSHKLVSEKENSRKAGKWTKEKIRQRVIPREAPAFEIVRDDDVECGASSAIGTPAKSRPPVFLGSGLSARKAITTEMSLSHILGKSDSPNINEKRMYDFLAVYAGTTEFQFEEIRLVRFKKQRKDAESKPTPSIVHKLNSEDGFAPADTQLAFHEGCRLNKALPASAVGYPKTDRNNEHILKSGGPHEPVPFCKDLSEKGKSAEITHEIANPLTDAAPAQDESLVCTNTPSVAIVPLNEHIQTTRKIKGPGAESAFSSFYD</sequence>
<dbReference type="EMBL" id="MNPL01004204">
    <property type="protein sequence ID" value="OQR76900.1"/>
    <property type="molecule type" value="Genomic_DNA"/>
</dbReference>
<proteinExistence type="predicted"/>
<dbReference type="InParanoid" id="A0A1V9XTU1"/>
<keyword evidence="3" id="KW-1185">Reference proteome</keyword>
<keyword evidence="2" id="KW-0418">Kinase</keyword>
<gene>
    <name evidence="2" type="ORF">BIW11_07474</name>
</gene>
<comment type="caution">
    <text evidence="2">The sequence shown here is derived from an EMBL/GenBank/DDBJ whole genome shotgun (WGS) entry which is preliminary data.</text>
</comment>
<dbReference type="Proteomes" id="UP000192247">
    <property type="component" value="Unassembled WGS sequence"/>
</dbReference>
<accession>A0A1V9XTU1</accession>
<organism evidence="2 3">
    <name type="scientific">Tropilaelaps mercedesae</name>
    <dbReference type="NCBI Taxonomy" id="418985"/>
    <lineage>
        <taxon>Eukaryota</taxon>
        <taxon>Metazoa</taxon>
        <taxon>Ecdysozoa</taxon>
        <taxon>Arthropoda</taxon>
        <taxon>Chelicerata</taxon>
        <taxon>Arachnida</taxon>
        <taxon>Acari</taxon>
        <taxon>Parasitiformes</taxon>
        <taxon>Mesostigmata</taxon>
        <taxon>Gamasina</taxon>
        <taxon>Dermanyssoidea</taxon>
        <taxon>Laelapidae</taxon>
        <taxon>Tropilaelaps</taxon>
    </lineage>
</organism>
<evidence type="ECO:0000313" key="2">
    <source>
        <dbReference type="EMBL" id="OQR76900.1"/>
    </source>
</evidence>
<dbReference type="GO" id="GO:0032991">
    <property type="term" value="C:protein-containing complex"/>
    <property type="evidence" value="ECO:0007669"/>
    <property type="project" value="UniProtKB-ARBA"/>
</dbReference>